<sequence>MNLLNKTLPEPQVADFGPYRLNWREAGQGHPVVLLHGISSGSASWVSQLTSPSLTDHYHLYSWDAPGYLESHDLETATPTAIDYANALNAFIDKLALSPIVLVGHSLGAIMASAFAAQYPNKVKGLILANPAQGYATKSPDQRKQVYQQRQDIVFSSGIEAYAQNRAAALLSANATTEKVNWVQQNMKKLNPTGFLAAAWMLAHDDISQYLNRYDGPLEILVGTEDTITPPAQVERLARQKNCPYFLINQAGHASYLDAPDAFNHHLQQFLETLYCQAE</sequence>
<dbReference type="GO" id="GO:0016020">
    <property type="term" value="C:membrane"/>
    <property type="evidence" value="ECO:0007669"/>
    <property type="project" value="TreeGrafter"/>
</dbReference>
<reference evidence="2" key="2">
    <citation type="submission" date="2020-05" db="EMBL/GenBank/DDBJ databases">
        <authorList>
            <person name="Delgado-Blas J."/>
        </authorList>
    </citation>
    <scope>NUCLEOTIDE SEQUENCE</scope>
    <source>
        <strain evidence="2">BB1453</strain>
    </source>
</reference>
<dbReference type="PANTHER" id="PTHR43798:SF33">
    <property type="entry name" value="HYDROLASE, PUTATIVE (AFU_ORTHOLOGUE AFUA_2G14860)-RELATED"/>
    <property type="match status" value="1"/>
</dbReference>
<evidence type="ECO:0000313" key="3">
    <source>
        <dbReference type="EMBL" id="OZS75402.1"/>
    </source>
</evidence>
<dbReference type="Pfam" id="PF00561">
    <property type="entry name" value="Abhydrolase_1"/>
    <property type="match status" value="1"/>
</dbReference>
<keyword evidence="3" id="KW-0378">Hydrolase</keyword>
<protein>
    <submittedName>
        <fullName evidence="2">2-hydroxy-6-oxo-6-phenylhexa-2,4-dienoate hydrolase</fullName>
        <ecNumber evidence="2">3.7.1.8</ecNumber>
    </submittedName>
    <submittedName>
        <fullName evidence="3">Alpha/beta hydrolase</fullName>
    </submittedName>
</protein>
<dbReference type="AlphaFoldDB" id="A0A264VVS8"/>
<dbReference type="EC" id="3.7.1.8" evidence="2"/>
<gene>
    <name evidence="2" type="primary">hsaD</name>
    <name evidence="3" type="ORF">CHI95_05800</name>
    <name evidence="2" type="ORF">GHA_03709</name>
</gene>
<organism evidence="3 4">
    <name type="scientific">Providencia rettgeri</name>
    <dbReference type="NCBI Taxonomy" id="587"/>
    <lineage>
        <taxon>Bacteria</taxon>
        <taxon>Pseudomonadati</taxon>
        <taxon>Pseudomonadota</taxon>
        <taxon>Gammaproteobacteria</taxon>
        <taxon>Enterobacterales</taxon>
        <taxon>Morganellaceae</taxon>
        <taxon>Providencia</taxon>
    </lineage>
</organism>
<dbReference type="InterPro" id="IPR029058">
    <property type="entry name" value="AB_hydrolase_fold"/>
</dbReference>
<evidence type="ECO:0000313" key="4">
    <source>
        <dbReference type="Proteomes" id="UP000216001"/>
    </source>
</evidence>
<dbReference type="PRINTS" id="PR00111">
    <property type="entry name" value="ABHYDROLASE"/>
</dbReference>
<dbReference type="PANTHER" id="PTHR43798">
    <property type="entry name" value="MONOACYLGLYCEROL LIPASE"/>
    <property type="match status" value="1"/>
</dbReference>
<dbReference type="SUPFAM" id="SSF53474">
    <property type="entry name" value="alpha/beta-Hydrolases"/>
    <property type="match status" value="1"/>
</dbReference>
<dbReference type="Proteomes" id="UP000216001">
    <property type="component" value="Unassembled WGS sequence"/>
</dbReference>
<proteinExistence type="predicted"/>
<evidence type="ECO:0000313" key="2">
    <source>
        <dbReference type="EMBL" id="CAB5712253.1"/>
    </source>
</evidence>
<dbReference type="RefSeq" id="WP_094961055.1">
    <property type="nucleotide sequence ID" value="NZ_ABDWLN020000010.1"/>
</dbReference>
<dbReference type="Proteomes" id="UP000834611">
    <property type="component" value="Unassembled WGS sequence"/>
</dbReference>
<evidence type="ECO:0000259" key="1">
    <source>
        <dbReference type="Pfam" id="PF00561"/>
    </source>
</evidence>
<dbReference type="EMBL" id="NOWC01000005">
    <property type="protein sequence ID" value="OZS75402.1"/>
    <property type="molecule type" value="Genomic_DNA"/>
</dbReference>
<accession>A0A264VVS8</accession>
<dbReference type="InterPro" id="IPR050266">
    <property type="entry name" value="AB_hydrolase_sf"/>
</dbReference>
<reference evidence="3 4" key="1">
    <citation type="submission" date="2017-07" db="EMBL/GenBank/DDBJ databases">
        <title>blaIMP-27 on transferable plasmids in Proteus mirabilis and Providencia rettgeri.</title>
        <authorList>
            <person name="Potter R."/>
        </authorList>
    </citation>
    <scope>NUCLEOTIDE SEQUENCE [LARGE SCALE GENOMIC DNA]</scope>
    <source>
        <strain evidence="3 4">PR1</strain>
    </source>
</reference>
<feature type="domain" description="AB hydrolase-1" evidence="1">
    <location>
        <begin position="31"/>
        <end position="260"/>
    </location>
</feature>
<dbReference type="GO" id="GO:0016787">
    <property type="term" value="F:hydrolase activity"/>
    <property type="evidence" value="ECO:0007669"/>
    <property type="project" value="UniProtKB-KW"/>
</dbReference>
<dbReference type="Gene3D" id="3.40.50.1820">
    <property type="entry name" value="alpha/beta hydrolase"/>
    <property type="match status" value="1"/>
</dbReference>
<dbReference type="EMBL" id="CAHPSF010000013">
    <property type="protein sequence ID" value="CAB5712253.1"/>
    <property type="molecule type" value="Genomic_DNA"/>
</dbReference>
<dbReference type="InterPro" id="IPR000073">
    <property type="entry name" value="AB_hydrolase_1"/>
</dbReference>
<comment type="caution">
    <text evidence="3">The sequence shown here is derived from an EMBL/GenBank/DDBJ whole genome shotgun (WGS) entry which is preliminary data.</text>
</comment>
<name>A0A264VVS8_PRORE</name>